<dbReference type="InterPro" id="IPR020008">
    <property type="entry name" value="GlyGly_CTERM"/>
</dbReference>
<evidence type="ECO:0000256" key="1">
    <source>
        <dbReference type="SAM" id="MobiDB-lite"/>
    </source>
</evidence>
<gene>
    <name evidence="3" type="ORF">FLL46_20490</name>
</gene>
<evidence type="ECO:0000313" key="4">
    <source>
        <dbReference type="Proteomes" id="UP000315439"/>
    </source>
</evidence>
<evidence type="ECO:0000259" key="2">
    <source>
        <dbReference type="Pfam" id="PF04151"/>
    </source>
</evidence>
<name>A0A545U7U8_9GAMM</name>
<dbReference type="NCBIfam" id="NF012211">
    <property type="entry name" value="tand_rpt_95"/>
    <property type="match status" value="2"/>
</dbReference>
<dbReference type="EMBL" id="VIKS01000012">
    <property type="protein sequence ID" value="TQV85539.1"/>
    <property type="molecule type" value="Genomic_DNA"/>
</dbReference>
<organism evidence="3 4">
    <name type="scientific">Aliikangiella coralliicola</name>
    <dbReference type="NCBI Taxonomy" id="2592383"/>
    <lineage>
        <taxon>Bacteria</taxon>
        <taxon>Pseudomonadati</taxon>
        <taxon>Pseudomonadota</taxon>
        <taxon>Gammaproteobacteria</taxon>
        <taxon>Oceanospirillales</taxon>
        <taxon>Pleioneaceae</taxon>
        <taxon>Aliikangiella</taxon>
    </lineage>
</organism>
<dbReference type="Gene3D" id="2.60.120.380">
    <property type="match status" value="1"/>
</dbReference>
<feature type="domain" description="Peptidase C-terminal archaeal/bacterial" evidence="2">
    <location>
        <begin position="820"/>
        <end position="889"/>
    </location>
</feature>
<reference evidence="3 4" key="1">
    <citation type="submission" date="2019-07" db="EMBL/GenBank/DDBJ databases">
        <title>Draft genome for Aliikangiella sp. M105.</title>
        <authorList>
            <person name="Wang G."/>
        </authorList>
    </citation>
    <scope>NUCLEOTIDE SEQUENCE [LARGE SCALE GENOMIC DNA]</scope>
    <source>
        <strain evidence="3 4">M105</strain>
    </source>
</reference>
<dbReference type="RefSeq" id="WP_142933215.1">
    <property type="nucleotide sequence ID" value="NZ_ML660168.1"/>
</dbReference>
<dbReference type="Gene3D" id="2.60.40.10">
    <property type="entry name" value="Immunoglobulins"/>
    <property type="match status" value="1"/>
</dbReference>
<feature type="region of interest" description="Disordered" evidence="1">
    <location>
        <begin position="338"/>
        <end position="365"/>
    </location>
</feature>
<dbReference type="AlphaFoldDB" id="A0A545U7U8"/>
<dbReference type="InterPro" id="IPR007280">
    <property type="entry name" value="Peptidase_C_arc/bac"/>
</dbReference>
<dbReference type="Gene3D" id="2.60.40.2810">
    <property type="match status" value="2"/>
</dbReference>
<dbReference type="Pfam" id="PF04151">
    <property type="entry name" value="PPC"/>
    <property type="match status" value="1"/>
</dbReference>
<sequence>MTKKQSNKVNNDFNPTRSRSSLSIQRVLLCSAVFCGSTMMGSFVAAQSGAAEKGLPKSAPAIAELAAKRVDDRVEKRVYKGAELVAVATPSSFDGDIRDLPAMNQWAPGDAVKVANPRRIGDVAGLLPPVNRVKKTQQALVNRQKSSRTSVTDLQVGVKVTGFEFNGVNPPDPTGEVGEKYYIHSINASGGSAVTIFDKTNGNKVGDAFTMSSLASAGDCQNGLGDPIIVYDEYAKRWLLTEFSQEGPNKLCVYVSKTSDPVTGGWYAYEFAAPTFPDYPKYSVWGGNYYVSANESGGAVYALDRAKMLAGEPASMVRKTVPSLAGFGFQSISPVDADGLNPPADGTPGLFIRHRDDELHNSGSNNGEKDFLELWTFTPDFANADNSKLEGPFNIEISELDSNFTCPDGFGCLTQKPEEGQTLSTLDPLKEVVNYKPQYRNFNSHQSITGSFVTKLEGNNAGLRWFELRKTDADWTLHQEGIVPSSDNNSRYMSGAAMDGDGNMALAYMITGAEQFPSIRVTGRRMGDALGTISSDEITLVEADGSIATERDGDYSHMSVDPIDNCTFWYTAEHGGAGAKWKTGIASFKFPGCTGVGSTDPGFSMSATNRSQEICREGAMQPIAVTVTGYNNFDKNVTLSYADLAQGLSGQFSVNPVSAGASSNATVTVASGTAAGDYTFSINGAGEGVDSRSVSASVKVVDAEQTATLSSPANGAEKVDDTPELEWTSSGYVRTYTIEIATDEGFSNIIATGSVSSGTKYRPSSALPQSTKVFWRVKASNACGDTLSNVFSFTTGSDKDKAEALTVNVAKSIQGAEGESADYYIDVPAGVEKLTVETSGGEGDVDLYMGFGRIPKTADDLVCRSESDGMAESCEITDVKEGTYFIVASAYAAYSGSELIAKYEIPNSLPNAVNDEFTIKQGTSGHQFDVIANDTDADEGDTLTLDSVSYSGTGSAAVTDGKIVYTPASDFSGTETFTYVVKDNKGGTGQGTVTVVVTPNVAPQAVNDSVTVKQDSTNNQIDVLANDTDADQGDTLTLDSINYSGSGTATISGGKVSYTPAKDFHGTETFTYTVKDAAGASAQGTVTITVEKKPSSGSGSTGLFALLMLPLVIFRRRFNAEK</sequence>
<dbReference type="NCBIfam" id="TIGR03501">
    <property type="entry name" value="GlyGly_CTERM"/>
    <property type="match status" value="1"/>
</dbReference>
<dbReference type="Proteomes" id="UP000315439">
    <property type="component" value="Unassembled WGS sequence"/>
</dbReference>
<keyword evidence="4" id="KW-1185">Reference proteome</keyword>
<dbReference type="OrthoDB" id="6244278at2"/>
<dbReference type="InterPro" id="IPR013783">
    <property type="entry name" value="Ig-like_fold"/>
</dbReference>
<evidence type="ECO:0000313" key="3">
    <source>
        <dbReference type="EMBL" id="TQV85539.1"/>
    </source>
</evidence>
<accession>A0A545U7U8</accession>
<proteinExistence type="predicted"/>
<comment type="caution">
    <text evidence="3">The sequence shown here is derived from an EMBL/GenBank/DDBJ whole genome shotgun (WGS) entry which is preliminary data.</text>
</comment>
<protein>
    <submittedName>
        <fullName evidence="3">Tandem-95 repeat protein</fullName>
    </submittedName>
</protein>
<dbReference type="Pfam" id="PF17963">
    <property type="entry name" value="Big_9"/>
    <property type="match status" value="2"/>
</dbReference>